<keyword evidence="1" id="KW-0472">Membrane</keyword>
<feature type="transmembrane region" description="Helical" evidence="1">
    <location>
        <begin position="66"/>
        <end position="85"/>
    </location>
</feature>
<evidence type="ECO:0000259" key="2">
    <source>
        <dbReference type="Pfam" id="PF00487"/>
    </source>
</evidence>
<dbReference type="Proteomes" id="UP000294593">
    <property type="component" value="Unassembled WGS sequence"/>
</dbReference>
<sequence length="360" mass="41198">MSKKPTGGMTDAQKSERIRSVVLQAGEDLRARHPWLRHQDAIGATIMVVSLLGMIASGWLYVEGAIPWWVCVPVTAIFASFIHELEHDLIHQMYFRSKPWANSLMLAVGWLARASTVSPFVRRKLHLHHHKFSGTASDLEERGITNGTPWGLRRLLMTGDNMLSVFLRPNEMRRATAQYIQSQKPASRQEALKMAAEQTLAYVPIGQLYYALFHGWVVLHAVMFAAPLLGVDIPWPQWTPSVMGVLDIFGVVYALPCLLRTFCLHFISSNMHYHGDVEARNAMQQCQVLNPWWLMPMQLFCFNFGSTHAIHHFAVKEPFYVRQWNAKIAHRVMREMGVRFNDFGTFRRANRFGLQRTAQA</sequence>
<dbReference type="InterPro" id="IPR005804">
    <property type="entry name" value="FA_desaturase_dom"/>
</dbReference>
<feature type="domain" description="Fatty acid desaturase" evidence="2">
    <location>
        <begin position="68"/>
        <end position="336"/>
    </location>
</feature>
<dbReference type="AlphaFoldDB" id="A0A4R6RJG4"/>
<evidence type="ECO:0000313" key="4">
    <source>
        <dbReference type="Proteomes" id="UP000294593"/>
    </source>
</evidence>
<evidence type="ECO:0000256" key="1">
    <source>
        <dbReference type="SAM" id="Phobius"/>
    </source>
</evidence>
<comment type="caution">
    <text evidence="3">The sequence shown here is derived from an EMBL/GenBank/DDBJ whole genome shotgun (WGS) entry which is preliminary data.</text>
</comment>
<protein>
    <submittedName>
        <fullName evidence="3">Fatty acid desaturase</fullName>
    </submittedName>
</protein>
<dbReference type="GO" id="GO:0006629">
    <property type="term" value="P:lipid metabolic process"/>
    <property type="evidence" value="ECO:0007669"/>
    <property type="project" value="InterPro"/>
</dbReference>
<gene>
    <name evidence="3" type="ORF">EV672_102368</name>
</gene>
<organism evidence="3 4">
    <name type="scientific">Aquabacterium commune</name>
    <dbReference type="NCBI Taxonomy" id="70586"/>
    <lineage>
        <taxon>Bacteria</taxon>
        <taxon>Pseudomonadati</taxon>
        <taxon>Pseudomonadota</taxon>
        <taxon>Betaproteobacteria</taxon>
        <taxon>Burkholderiales</taxon>
        <taxon>Aquabacterium</taxon>
    </lineage>
</organism>
<accession>A0A4R6RJG4</accession>
<keyword evidence="1" id="KW-0812">Transmembrane</keyword>
<dbReference type="RefSeq" id="WP_133607104.1">
    <property type="nucleotide sequence ID" value="NZ_JBASTO010000290.1"/>
</dbReference>
<feature type="transmembrane region" description="Helical" evidence="1">
    <location>
        <begin position="242"/>
        <end position="263"/>
    </location>
</feature>
<keyword evidence="4" id="KW-1185">Reference proteome</keyword>
<name>A0A4R6RJG4_9BURK</name>
<proteinExistence type="predicted"/>
<dbReference type="OrthoDB" id="696651at2"/>
<feature type="transmembrane region" description="Helical" evidence="1">
    <location>
        <begin position="208"/>
        <end position="230"/>
    </location>
</feature>
<dbReference type="EMBL" id="SNXW01000002">
    <property type="protein sequence ID" value="TDP86017.1"/>
    <property type="molecule type" value="Genomic_DNA"/>
</dbReference>
<keyword evidence="1" id="KW-1133">Transmembrane helix</keyword>
<reference evidence="3 4" key="1">
    <citation type="submission" date="2019-03" db="EMBL/GenBank/DDBJ databases">
        <title>Genomic Encyclopedia of Type Strains, Phase IV (KMG-IV): sequencing the most valuable type-strain genomes for metagenomic binning, comparative biology and taxonomic classification.</title>
        <authorList>
            <person name="Goeker M."/>
        </authorList>
    </citation>
    <scope>NUCLEOTIDE SEQUENCE [LARGE SCALE GENOMIC DNA]</scope>
    <source>
        <strain evidence="3 4">DSM 11901</strain>
    </source>
</reference>
<feature type="transmembrane region" description="Helical" evidence="1">
    <location>
        <begin position="41"/>
        <end position="60"/>
    </location>
</feature>
<evidence type="ECO:0000313" key="3">
    <source>
        <dbReference type="EMBL" id="TDP86017.1"/>
    </source>
</evidence>
<dbReference type="Pfam" id="PF00487">
    <property type="entry name" value="FA_desaturase"/>
    <property type="match status" value="1"/>
</dbReference>